<dbReference type="GO" id="GO:0046677">
    <property type="term" value="P:response to antibiotic"/>
    <property type="evidence" value="ECO:0007669"/>
    <property type="project" value="UniProtKB-KW"/>
</dbReference>
<keyword evidence="1" id="KW-0046">Antibiotic resistance</keyword>
<dbReference type="InterPro" id="IPR016181">
    <property type="entry name" value="Acyl_CoA_acyltransferase"/>
</dbReference>
<evidence type="ECO:0000313" key="4">
    <source>
        <dbReference type="Proteomes" id="UP000231157"/>
    </source>
</evidence>
<feature type="domain" description="N-acetyltransferase" evidence="2">
    <location>
        <begin position="6"/>
        <end position="175"/>
    </location>
</feature>
<protein>
    <recommendedName>
        <fullName evidence="2">N-acetyltransferase domain-containing protein</fullName>
    </recommendedName>
</protein>
<dbReference type="PROSITE" id="PS51186">
    <property type="entry name" value="GNAT"/>
    <property type="match status" value="1"/>
</dbReference>
<dbReference type="Gene3D" id="3.40.630.30">
    <property type="match status" value="1"/>
</dbReference>
<name>A0A2H0UT35_9BACT</name>
<dbReference type="GO" id="GO:0016410">
    <property type="term" value="F:N-acyltransferase activity"/>
    <property type="evidence" value="ECO:0007669"/>
    <property type="project" value="TreeGrafter"/>
</dbReference>
<sequence length="178" mass="20482">MSPVNISFRPLKHTDLLLLHKWLNMAHIQGTYYPEGLVSEKEVKEKFGKRIDGIDTEKVKPFIILYNQKIIGYIQTWKLSDSPKYQKLLDLSFDASGIDLFIGEKEYLGKGLGSEIIKKFIKEIIVKLFNLPRCIAGPDEGNTPSVKSFEKAGFSHIKTVYNPYQDFNEHIMMIEVQN</sequence>
<dbReference type="EMBL" id="PFAZ01000009">
    <property type="protein sequence ID" value="PIR88955.1"/>
    <property type="molecule type" value="Genomic_DNA"/>
</dbReference>
<dbReference type="AlphaFoldDB" id="A0A2H0UT35"/>
<comment type="caution">
    <text evidence="3">The sequence shown here is derived from an EMBL/GenBank/DDBJ whole genome shotgun (WGS) entry which is preliminary data.</text>
</comment>
<dbReference type="PANTHER" id="PTHR31438:SF1">
    <property type="entry name" value="LYSINE N-ACYLTRANSFERASE C17G9.06C-RELATED"/>
    <property type="match status" value="1"/>
</dbReference>
<dbReference type="PANTHER" id="PTHR31438">
    <property type="entry name" value="LYSINE N-ACYLTRANSFERASE C17G9.06C-RELATED"/>
    <property type="match status" value="1"/>
</dbReference>
<evidence type="ECO:0000256" key="1">
    <source>
        <dbReference type="ARBA" id="ARBA00023251"/>
    </source>
</evidence>
<dbReference type="InterPro" id="IPR000182">
    <property type="entry name" value="GNAT_dom"/>
</dbReference>
<reference evidence="4" key="1">
    <citation type="submission" date="2017-09" db="EMBL/GenBank/DDBJ databases">
        <title>Depth-based differentiation of microbial function through sediment-hosted aquifers and enrichment of novel symbionts in the deep terrestrial subsurface.</title>
        <authorList>
            <person name="Probst A.J."/>
            <person name="Ladd B."/>
            <person name="Jarett J.K."/>
            <person name="Geller-Mcgrath D.E."/>
            <person name="Sieber C.M.K."/>
            <person name="Emerson J.B."/>
            <person name="Anantharaman K."/>
            <person name="Thomas B.C."/>
            <person name="Malmstrom R."/>
            <person name="Stieglmeier M."/>
            <person name="Klingl A."/>
            <person name="Woyke T."/>
            <person name="Ryan C.M."/>
            <person name="Banfield J.F."/>
        </authorList>
    </citation>
    <scope>NUCLEOTIDE SEQUENCE [LARGE SCALE GENOMIC DNA]</scope>
</reference>
<gene>
    <name evidence="3" type="ORF">COU07_03615</name>
</gene>
<evidence type="ECO:0000259" key="2">
    <source>
        <dbReference type="PROSITE" id="PS51186"/>
    </source>
</evidence>
<dbReference type="Pfam" id="PF13523">
    <property type="entry name" value="Acetyltransf_8"/>
    <property type="match status" value="1"/>
</dbReference>
<evidence type="ECO:0000313" key="3">
    <source>
        <dbReference type="EMBL" id="PIR88955.1"/>
    </source>
</evidence>
<dbReference type="SUPFAM" id="SSF55729">
    <property type="entry name" value="Acyl-CoA N-acyltransferases (Nat)"/>
    <property type="match status" value="1"/>
</dbReference>
<dbReference type="Proteomes" id="UP000231157">
    <property type="component" value="Unassembled WGS sequence"/>
</dbReference>
<accession>A0A2H0UT35</accession>
<organism evidence="3 4">
    <name type="scientific">Candidatus Harrisonbacteria bacterium CG10_big_fil_rev_8_21_14_0_10_40_38</name>
    <dbReference type="NCBI Taxonomy" id="1974583"/>
    <lineage>
        <taxon>Bacteria</taxon>
        <taxon>Candidatus Harrisoniibacteriota</taxon>
    </lineage>
</organism>
<proteinExistence type="predicted"/>